<sequence length="82" mass="8524">MGKGANGTDPKRAGGVPSRSGSPHQCLDLGFSVAWQNSTLLEGDIVDAVRKLKASDGGNINVVCSGDLAQTLTRHGLGDEYR</sequence>
<accession>A0A7W4ZJJ8</accession>
<protein>
    <recommendedName>
        <fullName evidence="2">Bacterial bifunctional deaminase-reductase C-terminal domain-containing protein</fullName>
    </recommendedName>
</protein>
<dbReference type="GO" id="GO:0009231">
    <property type="term" value="P:riboflavin biosynthetic process"/>
    <property type="evidence" value="ECO:0007669"/>
    <property type="project" value="InterPro"/>
</dbReference>
<name>A0A7W4ZJJ8_9ACTN</name>
<organism evidence="3 4">
    <name type="scientific">Streptomyces violarus</name>
    <dbReference type="NCBI Taxonomy" id="67380"/>
    <lineage>
        <taxon>Bacteria</taxon>
        <taxon>Bacillati</taxon>
        <taxon>Actinomycetota</taxon>
        <taxon>Actinomycetes</taxon>
        <taxon>Kitasatosporales</taxon>
        <taxon>Streptomycetaceae</taxon>
        <taxon>Streptomyces</taxon>
    </lineage>
</organism>
<feature type="domain" description="Bacterial bifunctional deaminase-reductase C-terminal" evidence="2">
    <location>
        <begin position="42"/>
        <end position="82"/>
    </location>
</feature>
<keyword evidence="4" id="KW-1185">Reference proteome</keyword>
<evidence type="ECO:0000313" key="4">
    <source>
        <dbReference type="Proteomes" id="UP000572907"/>
    </source>
</evidence>
<dbReference type="Proteomes" id="UP000572907">
    <property type="component" value="Unassembled WGS sequence"/>
</dbReference>
<dbReference type="InterPro" id="IPR024072">
    <property type="entry name" value="DHFR-like_dom_sf"/>
</dbReference>
<reference evidence="3 4" key="1">
    <citation type="submission" date="2020-08" db="EMBL/GenBank/DDBJ databases">
        <title>Genomic Encyclopedia of Type Strains, Phase III (KMG-III): the genomes of soil and plant-associated and newly described type strains.</title>
        <authorList>
            <person name="Whitman W."/>
        </authorList>
    </citation>
    <scope>NUCLEOTIDE SEQUENCE [LARGE SCALE GENOMIC DNA]</scope>
    <source>
        <strain evidence="3 4">CECT 3237</strain>
    </source>
</reference>
<proteinExistence type="predicted"/>
<evidence type="ECO:0000256" key="1">
    <source>
        <dbReference type="SAM" id="MobiDB-lite"/>
    </source>
</evidence>
<feature type="region of interest" description="Disordered" evidence="1">
    <location>
        <begin position="1"/>
        <end position="23"/>
    </location>
</feature>
<evidence type="ECO:0000313" key="3">
    <source>
        <dbReference type="EMBL" id="MBB3073670.1"/>
    </source>
</evidence>
<dbReference type="AlphaFoldDB" id="A0A7W4ZJJ8"/>
<gene>
    <name evidence="3" type="ORF">FHS41_000139</name>
</gene>
<dbReference type="Gene3D" id="3.40.430.10">
    <property type="entry name" value="Dihydrofolate Reductase, subunit A"/>
    <property type="match status" value="1"/>
</dbReference>
<dbReference type="InterPro" id="IPR002734">
    <property type="entry name" value="RibDG_C"/>
</dbReference>
<dbReference type="SUPFAM" id="SSF53597">
    <property type="entry name" value="Dihydrofolate reductase-like"/>
    <property type="match status" value="1"/>
</dbReference>
<dbReference type="Pfam" id="PF01872">
    <property type="entry name" value="RibD_C"/>
    <property type="match status" value="1"/>
</dbReference>
<evidence type="ECO:0000259" key="2">
    <source>
        <dbReference type="Pfam" id="PF01872"/>
    </source>
</evidence>
<dbReference type="EMBL" id="JACHXE010000001">
    <property type="protein sequence ID" value="MBB3073670.1"/>
    <property type="molecule type" value="Genomic_DNA"/>
</dbReference>
<comment type="caution">
    <text evidence="3">The sequence shown here is derived from an EMBL/GenBank/DDBJ whole genome shotgun (WGS) entry which is preliminary data.</text>
</comment>
<dbReference type="GO" id="GO:0008703">
    <property type="term" value="F:5-amino-6-(5-phosphoribosylamino)uracil reductase activity"/>
    <property type="evidence" value="ECO:0007669"/>
    <property type="project" value="InterPro"/>
</dbReference>